<feature type="domain" description="Phospholipid/glycerol acyltransferase" evidence="3">
    <location>
        <begin position="96"/>
        <end position="272"/>
    </location>
</feature>
<keyword evidence="2" id="KW-0812">Transmembrane</keyword>
<evidence type="ECO:0000313" key="4">
    <source>
        <dbReference type="EMBL" id="KAF5310102.1"/>
    </source>
</evidence>
<dbReference type="GO" id="GO:0016287">
    <property type="term" value="F:glycerone-phosphate O-acyltransferase activity"/>
    <property type="evidence" value="ECO:0007669"/>
    <property type="project" value="TreeGrafter"/>
</dbReference>
<dbReference type="Pfam" id="PF01553">
    <property type="entry name" value="Acyltransferase"/>
    <property type="match status" value="1"/>
</dbReference>
<name>A0A8H5ATX5_9AGAR</name>
<keyword evidence="5" id="KW-1185">Reference proteome</keyword>
<dbReference type="EMBL" id="JAACJJ010000058">
    <property type="protein sequence ID" value="KAF5310102.1"/>
    <property type="molecule type" value="Genomic_DNA"/>
</dbReference>
<feature type="compositionally biased region" description="Low complexity" evidence="1">
    <location>
        <begin position="154"/>
        <end position="171"/>
    </location>
</feature>
<evidence type="ECO:0000256" key="2">
    <source>
        <dbReference type="SAM" id="Phobius"/>
    </source>
</evidence>
<comment type="caution">
    <text evidence="4">The sequence shown here is derived from an EMBL/GenBank/DDBJ whole genome shotgun (WGS) entry which is preliminary data.</text>
</comment>
<dbReference type="GO" id="GO:0008654">
    <property type="term" value="P:phospholipid biosynthetic process"/>
    <property type="evidence" value="ECO:0007669"/>
    <property type="project" value="TreeGrafter"/>
</dbReference>
<feature type="transmembrane region" description="Helical" evidence="2">
    <location>
        <begin position="486"/>
        <end position="505"/>
    </location>
</feature>
<dbReference type="AlphaFoldDB" id="A0A8H5ATX5"/>
<sequence>MIDAMREYILNAVSRSRMSTRIQSDHGTKSKQTHATRRDPVLISTQSYSQGTEFVDVMELKLVYRALRKVSDWTISDYYSEVSIQGKENVPKGGPLIIASTHHNEIIDIAALAATMPYRRHLSFWAKSTMFANPVAGAVLTSTGAIPVRRNPNSSSTATLQSSSGPSTSKLPSPPPTNDSSSRAALFRETSKALADQQVVGVFPEGTSYTRESIAQFMPGAAWAAVEYARFMSHGQGGRPTDVIGKGKGKDKETNPGLHTGLKIVPVSIVYTDKSRYQSRISINYGTPISLDEYAVELFSGNDEETSKAVVKKIMGAVETQLVESTINAPDWDTICAVSVARCILWEDENKVPLKDWVDISQRLVRLLNPDSPEGHQSVLPLKMALVKYYALLQYASVKHSVLLSLLPLPASSAVLDVPPPNVPPTSSILLRPTISLIKGLPIALVRLALFVPPLLLHFPGYIIGPLAAKAFAPPGEEEAAAQFKAIFGGVGIGGNVALALGVLWKQNKLSALTAIFGLEGRSMINRIAGLFASVYFSVWVLVKWHKLLVNANYRQLQRLLTYRKLFSAFAIHRAQDSLSSTEVDAYGYSKPRPPAINPFIKKRISNGSPASSSPSLSPSQSVEQINSAKPVVVPRKIGANNLMRPLLRARAQACATLSTHLKVTEPGAELLAYLSTKGAQLPTS</sequence>
<dbReference type="CDD" id="cd07992">
    <property type="entry name" value="LPLAT_AAK14816-like"/>
    <property type="match status" value="1"/>
</dbReference>
<evidence type="ECO:0000313" key="5">
    <source>
        <dbReference type="Proteomes" id="UP000567179"/>
    </source>
</evidence>
<feature type="region of interest" description="Disordered" evidence="1">
    <location>
        <begin position="147"/>
        <end position="184"/>
    </location>
</feature>
<dbReference type="InterPro" id="IPR002123">
    <property type="entry name" value="Plipid/glycerol_acylTrfase"/>
</dbReference>
<accession>A0A8H5ATX5</accession>
<evidence type="ECO:0000256" key="1">
    <source>
        <dbReference type="SAM" id="MobiDB-lite"/>
    </source>
</evidence>
<feature type="transmembrane region" description="Helical" evidence="2">
    <location>
        <begin position="525"/>
        <end position="543"/>
    </location>
</feature>
<dbReference type="SMART" id="SM00563">
    <property type="entry name" value="PlsC"/>
    <property type="match status" value="1"/>
</dbReference>
<dbReference type="InterPro" id="IPR052744">
    <property type="entry name" value="GPAT/DAPAT"/>
</dbReference>
<dbReference type="PANTHER" id="PTHR31605:SF0">
    <property type="entry name" value="GLYCEROL-3-PHOSPHATE O-ACYLTRANSFERASE 1"/>
    <property type="match status" value="1"/>
</dbReference>
<feature type="region of interest" description="Disordered" evidence="1">
    <location>
        <begin position="19"/>
        <end position="38"/>
    </location>
</feature>
<keyword evidence="2" id="KW-1133">Transmembrane helix</keyword>
<dbReference type="Proteomes" id="UP000567179">
    <property type="component" value="Unassembled WGS sequence"/>
</dbReference>
<dbReference type="PANTHER" id="PTHR31605">
    <property type="entry name" value="GLYCEROL-3-PHOSPHATE O-ACYLTRANSFERASE 1"/>
    <property type="match status" value="1"/>
</dbReference>
<reference evidence="4 5" key="1">
    <citation type="journal article" date="2020" name="ISME J.">
        <title>Uncovering the hidden diversity of litter-decomposition mechanisms in mushroom-forming fungi.</title>
        <authorList>
            <person name="Floudas D."/>
            <person name="Bentzer J."/>
            <person name="Ahren D."/>
            <person name="Johansson T."/>
            <person name="Persson P."/>
            <person name="Tunlid A."/>
        </authorList>
    </citation>
    <scope>NUCLEOTIDE SEQUENCE [LARGE SCALE GENOMIC DNA]</scope>
    <source>
        <strain evidence="4 5">CBS 101986</strain>
    </source>
</reference>
<feature type="transmembrane region" description="Helical" evidence="2">
    <location>
        <begin position="444"/>
        <end position="465"/>
    </location>
</feature>
<gene>
    <name evidence="4" type="ORF">D9619_010358</name>
</gene>
<evidence type="ECO:0000259" key="3">
    <source>
        <dbReference type="SMART" id="SM00563"/>
    </source>
</evidence>
<proteinExistence type="predicted"/>
<dbReference type="GO" id="GO:0004366">
    <property type="term" value="F:glycerol-3-phosphate O-acyltransferase activity"/>
    <property type="evidence" value="ECO:0007669"/>
    <property type="project" value="TreeGrafter"/>
</dbReference>
<keyword evidence="2" id="KW-0472">Membrane</keyword>
<dbReference type="SUPFAM" id="SSF69593">
    <property type="entry name" value="Glycerol-3-phosphate (1)-acyltransferase"/>
    <property type="match status" value="1"/>
</dbReference>
<dbReference type="OrthoDB" id="1044435at2759"/>
<organism evidence="4 5">
    <name type="scientific">Psilocybe cf. subviscida</name>
    <dbReference type="NCBI Taxonomy" id="2480587"/>
    <lineage>
        <taxon>Eukaryota</taxon>
        <taxon>Fungi</taxon>
        <taxon>Dikarya</taxon>
        <taxon>Basidiomycota</taxon>
        <taxon>Agaricomycotina</taxon>
        <taxon>Agaricomycetes</taxon>
        <taxon>Agaricomycetidae</taxon>
        <taxon>Agaricales</taxon>
        <taxon>Agaricineae</taxon>
        <taxon>Strophariaceae</taxon>
        <taxon>Psilocybe</taxon>
    </lineage>
</organism>
<protein>
    <recommendedName>
        <fullName evidence="3">Phospholipid/glycerol acyltransferase domain-containing protein</fullName>
    </recommendedName>
</protein>